<dbReference type="Proteomes" id="UP001180616">
    <property type="component" value="Chromosome"/>
</dbReference>
<evidence type="ECO:0000313" key="2">
    <source>
        <dbReference type="EMBL" id="WMW64668.1"/>
    </source>
</evidence>
<gene>
    <name evidence="2" type="ORF">KPS_002722</name>
</gene>
<dbReference type="InterPro" id="IPR057271">
    <property type="entry name" value="YagK_YfjJ_C"/>
</dbReference>
<accession>A0ABY9R0Y5</accession>
<evidence type="ECO:0000259" key="1">
    <source>
        <dbReference type="Pfam" id="PF11726"/>
    </source>
</evidence>
<feature type="domain" description="YagK/YfjJ C-terminal" evidence="1">
    <location>
        <begin position="38"/>
        <end position="184"/>
    </location>
</feature>
<evidence type="ECO:0000313" key="3">
    <source>
        <dbReference type="Proteomes" id="UP001180616"/>
    </source>
</evidence>
<reference evidence="2" key="1">
    <citation type="submission" date="2023-09" db="EMBL/GenBank/DDBJ databases">
        <authorList>
            <consortium name="CW5 consortium"/>
            <person name="Lu C.-W."/>
        </authorList>
    </citation>
    <scope>NUCLEOTIDE SEQUENCE</scope>
    <source>
        <strain evidence="2">KPS</strain>
    </source>
</reference>
<protein>
    <submittedName>
        <fullName evidence="2">Inovirus Gp2 family protein</fullName>
    </submittedName>
</protein>
<keyword evidence="3" id="KW-1185">Reference proteome</keyword>
<proteinExistence type="predicted"/>
<organism evidence="2 3">
    <name type="scientific">Nitratidesulfovibrio liaohensis</name>
    <dbReference type="NCBI Taxonomy" id="2604158"/>
    <lineage>
        <taxon>Bacteria</taxon>
        <taxon>Pseudomonadati</taxon>
        <taxon>Thermodesulfobacteriota</taxon>
        <taxon>Desulfovibrionia</taxon>
        <taxon>Desulfovibrionales</taxon>
        <taxon>Desulfovibrionaceae</taxon>
        <taxon>Nitratidesulfovibrio</taxon>
    </lineage>
</organism>
<dbReference type="RefSeq" id="WP_309540745.1">
    <property type="nucleotide sequence ID" value="NZ_CP133659.1"/>
</dbReference>
<dbReference type="EMBL" id="CP133659">
    <property type="protein sequence ID" value="WMW64668.1"/>
    <property type="molecule type" value="Genomic_DNA"/>
</dbReference>
<sequence length="197" mass="23607">MHIEENIYRNYQIQAHPTMPCRIDILDAIIDRIEHMTQRFSRVLFIRFDLRLPRWYACPITKNPLITFLNSFGQHLRRKDIAYQYVWAREQSREKHQHYHVMLLLNGNLTKSSWNHMEKADQLWQKALGIKQEGLLHRCETSRNGSHHPDFIHLDRHDACYERDIERCVEWASYLAKTRTKGYAPLNVREWGASALP</sequence>
<name>A0ABY9R0Y5_9BACT</name>
<dbReference type="Pfam" id="PF11726">
    <property type="entry name" value="YagK_YfjJ_C"/>
    <property type="match status" value="1"/>
</dbReference>